<reference evidence="5" key="1">
    <citation type="submission" date="2019-03" db="EMBL/GenBank/DDBJ databases">
        <title>Lake Tanganyika Metagenome-Assembled Genomes (MAGs).</title>
        <authorList>
            <person name="Tran P."/>
        </authorList>
    </citation>
    <scope>NUCLEOTIDE SEQUENCE</scope>
    <source>
        <strain evidence="5">M_DeepCast_50m_m2_156</strain>
    </source>
</reference>
<dbReference type="AlphaFoldDB" id="A0A8T4C6R1"/>
<dbReference type="GO" id="GO:0042575">
    <property type="term" value="C:DNA polymerase complex"/>
    <property type="evidence" value="ECO:0007669"/>
    <property type="project" value="TreeGrafter"/>
</dbReference>
<comment type="similarity">
    <text evidence="1">Belongs to the DNA polymerase delta/II small subunit family.</text>
</comment>
<dbReference type="InterPro" id="IPR004843">
    <property type="entry name" value="Calcineurin-like_PHP"/>
</dbReference>
<dbReference type="GO" id="GO:0016787">
    <property type="term" value="F:hydrolase activity"/>
    <property type="evidence" value="ECO:0007669"/>
    <property type="project" value="InterPro"/>
</dbReference>
<protein>
    <recommendedName>
        <fullName evidence="4">Calcineurin-like phosphoesterase domain-containing protein</fullName>
    </recommendedName>
</protein>
<evidence type="ECO:0000313" key="5">
    <source>
        <dbReference type="EMBL" id="MBM3282216.1"/>
    </source>
</evidence>
<evidence type="ECO:0000313" key="6">
    <source>
        <dbReference type="Proteomes" id="UP000774699"/>
    </source>
</evidence>
<dbReference type="GO" id="GO:0006271">
    <property type="term" value="P:DNA strand elongation involved in DNA replication"/>
    <property type="evidence" value="ECO:0007669"/>
    <property type="project" value="TreeGrafter"/>
</dbReference>
<dbReference type="InterPro" id="IPR029052">
    <property type="entry name" value="Metallo-depent_PP-like"/>
</dbReference>
<evidence type="ECO:0000256" key="2">
    <source>
        <dbReference type="ARBA" id="ARBA00022705"/>
    </source>
</evidence>
<dbReference type="Pfam" id="PF00149">
    <property type="entry name" value="Metallophos"/>
    <property type="match status" value="1"/>
</dbReference>
<dbReference type="Gene3D" id="3.60.21.50">
    <property type="match status" value="1"/>
</dbReference>
<comment type="caution">
    <text evidence="5">The sequence shown here is derived from an EMBL/GenBank/DDBJ whole genome shotgun (WGS) entry which is preliminary data.</text>
</comment>
<dbReference type="SUPFAM" id="SSF56300">
    <property type="entry name" value="Metallo-dependent phosphatases"/>
    <property type="match status" value="1"/>
</dbReference>
<organism evidence="5 6">
    <name type="scientific">Candidatus Iainarchaeum sp</name>
    <dbReference type="NCBI Taxonomy" id="3101447"/>
    <lineage>
        <taxon>Archaea</taxon>
        <taxon>Candidatus Iainarchaeota</taxon>
        <taxon>Candidatus Iainarchaeia</taxon>
        <taxon>Candidatus Iainarchaeales</taxon>
        <taxon>Candidatus Iainarchaeaceae</taxon>
        <taxon>Candidatus Iainarchaeum</taxon>
    </lineage>
</organism>
<gene>
    <name evidence="5" type="ORF">FJY86_02650</name>
</gene>
<dbReference type="Proteomes" id="UP000774699">
    <property type="component" value="Unassembled WGS sequence"/>
</dbReference>
<feature type="region of interest" description="Disordered" evidence="3">
    <location>
        <begin position="451"/>
        <end position="470"/>
    </location>
</feature>
<evidence type="ECO:0000256" key="3">
    <source>
        <dbReference type="SAM" id="MobiDB-lite"/>
    </source>
</evidence>
<dbReference type="PANTHER" id="PTHR10416">
    <property type="entry name" value="DNA POLYMERASE DELTA SUBUNIT 2"/>
    <property type="match status" value="1"/>
</dbReference>
<accession>A0A8T4C6R1</accession>
<proteinExistence type="inferred from homology"/>
<sequence>MITRVHVERKAKAMEPLTLFPQHAQLTESVPATKKPLASEYSPNYRILHHLNYSGSSESKGKALDFLQLFQDKYTFLHNELKNRGYQPRSLAKIDRQGRDSEFDVVVMITEKKNTKNGHILLSIEDMEGHAKALIPASDEELITKAKRLTDDDVVGMKCKLARTGELMIVKDFSWPDLPQRKPKTSDVDLGVCVTSDIHIGSKLFIRPWWEKFIEWMNQRVGTDSEKERVGKLKYLVIAGDLVDGIGVYPNQINELEVKDIYEQYRQFENYIQQLPEHLEIFITPGNHDPCRWHDPQPPVLKEMTPTLYRQKNVHFLPSPAWLEIEGQKTLIYHGSGLIGGMFAMNIPPTKPEEVIKELLIKRDLMSVYGTKHPYAPEPKAYMLVREHPDLYIGGDNHYNAYAQYRGTTIINNGCWQTTSAYAASKGFINTPGRVPQFSLKNATIRESRFDKGESGLASTGNPTHEGGHA</sequence>
<feature type="domain" description="Calcineurin-like phosphoesterase" evidence="4">
    <location>
        <begin position="192"/>
        <end position="399"/>
    </location>
</feature>
<dbReference type="PANTHER" id="PTHR10416:SF0">
    <property type="entry name" value="DNA POLYMERASE DELTA SUBUNIT 2"/>
    <property type="match status" value="1"/>
</dbReference>
<keyword evidence="2" id="KW-0235">DNA replication</keyword>
<dbReference type="InterPro" id="IPR024826">
    <property type="entry name" value="DNA_pol_delta/II_ssu"/>
</dbReference>
<evidence type="ECO:0000256" key="1">
    <source>
        <dbReference type="ARBA" id="ARBA00006035"/>
    </source>
</evidence>
<name>A0A8T4C6R1_9ARCH</name>
<evidence type="ECO:0000259" key="4">
    <source>
        <dbReference type="Pfam" id="PF00149"/>
    </source>
</evidence>
<dbReference type="EMBL" id="VGJJ01000015">
    <property type="protein sequence ID" value="MBM3282216.1"/>
    <property type="molecule type" value="Genomic_DNA"/>
</dbReference>